<keyword evidence="3" id="KW-0859">Xylose metabolism</keyword>
<dbReference type="InterPro" id="IPR036390">
    <property type="entry name" value="WH_DNA-bd_sf"/>
</dbReference>
<evidence type="ECO:0000313" key="5">
    <source>
        <dbReference type="Proteomes" id="UP001469365"/>
    </source>
</evidence>
<accession>A0ABU9DPR9</accession>
<evidence type="ECO:0000256" key="3">
    <source>
        <dbReference type="ARBA" id="ARBA00022629"/>
    </source>
</evidence>
<dbReference type="InterPro" id="IPR000600">
    <property type="entry name" value="ROK"/>
</dbReference>
<keyword evidence="3" id="KW-0119">Carbohydrate metabolism</keyword>
<organism evidence="4 5">
    <name type="scientific">Paenibacillus filicis</name>
    <dbReference type="NCBI Taxonomy" id="669464"/>
    <lineage>
        <taxon>Bacteria</taxon>
        <taxon>Bacillati</taxon>
        <taxon>Bacillota</taxon>
        <taxon>Bacilli</taxon>
        <taxon>Bacillales</taxon>
        <taxon>Paenibacillaceae</taxon>
        <taxon>Paenibacillus</taxon>
    </lineage>
</organism>
<dbReference type="InterPro" id="IPR043129">
    <property type="entry name" value="ATPase_NBD"/>
</dbReference>
<dbReference type="SUPFAM" id="SSF53067">
    <property type="entry name" value="Actin-like ATPase domain"/>
    <property type="match status" value="1"/>
</dbReference>
<comment type="similarity">
    <text evidence="2">Belongs to the ROK (NagC/XylR) family.</text>
</comment>
<dbReference type="Gene3D" id="3.30.420.40">
    <property type="match status" value="2"/>
</dbReference>
<dbReference type="EMBL" id="JBBPCC010000012">
    <property type="protein sequence ID" value="MEK8130050.1"/>
    <property type="molecule type" value="Genomic_DNA"/>
</dbReference>
<dbReference type="PANTHER" id="PTHR18964:SF149">
    <property type="entry name" value="BIFUNCTIONAL UDP-N-ACETYLGLUCOSAMINE 2-EPIMERASE_N-ACETYLMANNOSAMINE KINASE"/>
    <property type="match status" value="1"/>
</dbReference>
<comment type="caution">
    <text evidence="4">The sequence shown here is derived from an EMBL/GenBank/DDBJ whole genome shotgun (WGS) entry which is preliminary data.</text>
</comment>
<keyword evidence="5" id="KW-1185">Reference proteome</keyword>
<evidence type="ECO:0000256" key="1">
    <source>
        <dbReference type="ARBA" id="ARBA00002486"/>
    </source>
</evidence>
<evidence type="ECO:0000313" key="4">
    <source>
        <dbReference type="EMBL" id="MEK8130050.1"/>
    </source>
</evidence>
<dbReference type="Pfam" id="PF00480">
    <property type="entry name" value="ROK"/>
    <property type="match status" value="1"/>
</dbReference>
<dbReference type="InterPro" id="IPR036388">
    <property type="entry name" value="WH-like_DNA-bd_sf"/>
</dbReference>
<gene>
    <name evidence="4" type="ORF">WMW72_19270</name>
</gene>
<dbReference type="SUPFAM" id="SSF46785">
    <property type="entry name" value="Winged helix' DNA-binding domain"/>
    <property type="match status" value="1"/>
</dbReference>
<dbReference type="PANTHER" id="PTHR18964">
    <property type="entry name" value="ROK (REPRESSOR, ORF, KINASE) FAMILY"/>
    <property type="match status" value="1"/>
</dbReference>
<protein>
    <submittedName>
        <fullName evidence="4">ROK family protein</fullName>
    </submittedName>
</protein>
<evidence type="ECO:0000256" key="2">
    <source>
        <dbReference type="ARBA" id="ARBA00006479"/>
    </source>
</evidence>
<dbReference type="Proteomes" id="UP001469365">
    <property type="component" value="Unassembled WGS sequence"/>
</dbReference>
<proteinExistence type="inferred from homology"/>
<dbReference type="RefSeq" id="WP_341417177.1">
    <property type="nucleotide sequence ID" value="NZ_JBBPCC010000012.1"/>
</dbReference>
<reference evidence="4 5" key="1">
    <citation type="submission" date="2024-04" db="EMBL/GenBank/DDBJ databases">
        <title>draft genome sequnece of Paenibacillus filicis.</title>
        <authorList>
            <person name="Kim D.-U."/>
        </authorList>
    </citation>
    <scope>NUCLEOTIDE SEQUENCE [LARGE SCALE GENOMIC DNA]</scope>
    <source>
        <strain evidence="4 5">KACC14197</strain>
    </source>
</reference>
<name>A0ABU9DPR9_9BACL</name>
<comment type="function">
    <text evidence="1">Transcriptional repressor of xylose-utilizing enzymes.</text>
</comment>
<sequence>MSATRKKRGTNLEDVQDMNRSLIIKLLRKKQICSRAELTQESGLNQSTITHIINEFIQWGLVVETGSIEGRKGRRSIGIRLNSELYKIIGVRLTRKSIFVALYDIEGQEYEYRHIAIDNDDDPLAAFGKIKDLISMMIRMNASGHVYAIGVALPGPLFRQEGRIALMSSFPGWDKINIEQELMQEYGIPVYIEHDAKAGGLAQWWFGDHQLDPSHGVLMYVTAGQGIGAGIIVNGKVYHGAIGMAGEMGHMSIDYNGPVCECGHRGCLELYCTTSVLLKELNRPYSALSGVWESLREGHPATVQAVKKVAWFLGFGLANMVNVYNPDHIVLGDELSGAGELLRDTVAEVIREHVLIELWQNLRIELASPDKDDMLIGAAAHAIDQLLMAPSSLRMNL</sequence>
<dbReference type="Gene3D" id="1.10.10.10">
    <property type="entry name" value="Winged helix-like DNA-binding domain superfamily/Winged helix DNA-binding domain"/>
    <property type="match status" value="1"/>
</dbReference>